<keyword evidence="4" id="KW-1185">Reference proteome</keyword>
<dbReference type="HAMAP" id="MF_01843">
    <property type="entry name" value="Thf1"/>
    <property type="match status" value="1"/>
</dbReference>
<dbReference type="AlphaFoldDB" id="A0A8T0H475"/>
<dbReference type="GO" id="GO:0010027">
    <property type="term" value="P:thylakoid membrane organization"/>
    <property type="evidence" value="ECO:0007669"/>
    <property type="project" value="TreeGrafter"/>
</dbReference>
<evidence type="ECO:0000313" key="4">
    <source>
        <dbReference type="Proteomes" id="UP000822688"/>
    </source>
</evidence>
<evidence type="ECO:0000313" key="3">
    <source>
        <dbReference type="EMBL" id="KAG0564928.1"/>
    </source>
</evidence>
<dbReference type="Proteomes" id="UP000822688">
    <property type="component" value="Chromosome 8"/>
</dbReference>
<dbReference type="Pfam" id="PF11264">
    <property type="entry name" value="ThylakoidFormat"/>
    <property type="match status" value="1"/>
</dbReference>
<reference evidence="3" key="1">
    <citation type="submission" date="2020-06" db="EMBL/GenBank/DDBJ databases">
        <title>WGS assembly of Ceratodon purpureus strain R40.</title>
        <authorList>
            <person name="Carey S.B."/>
            <person name="Jenkins J."/>
            <person name="Shu S."/>
            <person name="Lovell J.T."/>
            <person name="Sreedasyam A."/>
            <person name="Maumus F."/>
            <person name="Tiley G.P."/>
            <person name="Fernandez-Pozo N."/>
            <person name="Barry K."/>
            <person name="Chen C."/>
            <person name="Wang M."/>
            <person name="Lipzen A."/>
            <person name="Daum C."/>
            <person name="Saski C.A."/>
            <person name="Payton A.C."/>
            <person name="Mcbreen J.C."/>
            <person name="Conrad R.E."/>
            <person name="Kollar L.M."/>
            <person name="Olsson S."/>
            <person name="Huttunen S."/>
            <person name="Landis J.B."/>
            <person name="Wickett N.J."/>
            <person name="Johnson M.G."/>
            <person name="Rensing S.A."/>
            <person name="Grimwood J."/>
            <person name="Schmutz J."/>
            <person name="Mcdaniel S.F."/>
        </authorList>
    </citation>
    <scope>NUCLEOTIDE SEQUENCE</scope>
    <source>
        <strain evidence="3">R40</strain>
    </source>
</reference>
<evidence type="ECO:0000256" key="1">
    <source>
        <dbReference type="ARBA" id="ARBA00023054"/>
    </source>
</evidence>
<dbReference type="PANTHER" id="PTHR34793">
    <property type="entry name" value="PROTEIN THYLAKOID FORMATION 1, CHLOROPLASTIC"/>
    <property type="match status" value="1"/>
</dbReference>
<feature type="region of interest" description="Disordered" evidence="2">
    <location>
        <begin position="278"/>
        <end position="306"/>
    </location>
</feature>
<feature type="compositionally biased region" description="Basic and acidic residues" evidence="2">
    <location>
        <begin position="278"/>
        <end position="289"/>
    </location>
</feature>
<dbReference type="GO" id="GO:0009534">
    <property type="term" value="C:chloroplast thylakoid"/>
    <property type="evidence" value="ECO:0007669"/>
    <property type="project" value="TreeGrafter"/>
</dbReference>
<dbReference type="InterPro" id="IPR017499">
    <property type="entry name" value="Thf1"/>
</dbReference>
<dbReference type="EMBL" id="CM026429">
    <property type="protein sequence ID" value="KAG0564928.1"/>
    <property type="molecule type" value="Genomic_DNA"/>
</dbReference>
<dbReference type="GO" id="GO:0010207">
    <property type="term" value="P:photosystem II assembly"/>
    <property type="evidence" value="ECO:0007669"/>
    <property type="project" value="InterPro"/>
</dbReference>
<gene>
    <name evidence="3" type="ORF">KC19_8G150400</name>
</gene>
<dbReference type="GO" id="GO:0045037">
    <property type="term" value="P:protein import into chloroplast stroma"/>
    <property type="evidence" value="ECO:0007669"/>
    <property type="project" value="TreeGrafter"/>
</dbReference>
<keyword evidence="1" id="KW-0175">Coiled coil</keyword>
<dbReference type="GO" id="GO:0045038">
    <property type="term" value="P:protein import into chloroplast thylakoid membrane"/>
    <property type="evidence" value="ECO:0007669"/>
    <property type="project" value="TreeGrafter"/>
</dbReference>
<sequence>MAALSSSTVAPCCVKAAVSFNAGAADKARSVRWQVGACPLEQLRCVGVAKSGSSVPVVSKRRGVVACAAAAAPAATSTDVPTVSDTKGAFIKSYRKPIPSIYSTVIQELLVQQHLMRYNSTYTYDPVFALGFVTVYDQLMDGYPNDADRDAIFKAYITSLNEDPELYRKDATKLEEWAAAQSGGAITDFASKDGEVEAALKGIAERAAGKESFHYSRFFAIGLFRLLEKANASDPAVLENLSKALNISKRSVDRDLDVYRNLLSKLAQGKELIKEYNEREKKKQAERDAAAANAKSAETVAKTEGA</sequence>
<protein>
    <submittedName>
        <fullName evidence="3">Uncharacterized protein</fullName>
    </submittedName>
</protein>
<comment type="caution">
    <text evidence="3">The sequence shown here is derived from an EMBL/GenBank/DDBJ whole genome shotgun (WGS) entry which is preliminary data.</text>
</comment>
<accession>A0A8T0H475</accession>
<dbReference type="NCBIfam" id="TIGR03060">
    <property type="entry name" value="PS_II_psb29"/>
    <property type="match status" value="1"/>
</dbReference>
<organism evidence="3 4">
    <name type="scientific">Ceratodon purpureus</name>
    <name type="common">Fire moss</name>
    <name type="synonym">Dicranum purpureum</name>
    <dbReference type="NCBI Taxonomy" id="3225"/>
    <lineage>
        <taxon>Eukaryota</taxon>
        <taxon>Viridiplantae</taxon>
        <taxon>Streptophyta</taxon>
        <taxon>Embryophyta</taxon>
        <taxon>Bryophyta</taxon>
        <taxon>Bryophytina</taxon>
        <taxon>Bryopsida</taxon>
        <taxon>Dicranidae</taxon>
        <taxon>Pseudoditrichales</taxon>
        <taxon>Ditrichaceae</taxon>
        <taxon>Ceratodon</taxon>
    </lineage>
</organism>
<evidence type="ECO:0000256" key="2">
    <source>
        <dbReference type="SAM" id="MobiDB-lite"/>
    </source>
</evidence>
<name>A0A8T0H475_CERPU</name>
<dbReference type="PANTHER" id="PTHR34793:SF1">
    <property type="entry name" value="PROTEIN THYLAKOID FORMATION 1, CHLOROPLASTIC"/>
    <property type="match status" value="1"/>
</dbReference>
<proteinExistence type="inferred from homology"/>